<feature type="non-terminal residue" evidence="1">
    <location>
        <position position="63"/>
    </location>
</feature>
<proteinExistence type="predicted"/>
<accession>A0ABV1WE82</accession>
<name>A0ABV1WE82_9ACTN</name>
<protein>
    <submittedName>
        <fullName evidence="1">Uncharacterized protein</fullName>
    </submittedName>
</protein>
<gene>
    <name evidence="1" type="ORF">ABT317_37410</name>
</gene>
<sequence>MTRRSVRGAGAAVADSAGEGAELVAVVVPEPRDAVPLVALQPSGAEVVVVCLRAGAKGDRAAL</sequence>
<evidence type="ECO:0000313" key="1">
    <source>
        <dbReference type="EMBL" id="MER6982496.1"/>
    </source>
</evidence>
<evidence type="ECO:0000313" key="2">
    <source>
        <dbReference type="Proteomes" id="UP001458415"/>
    </source>
</evidence>
<dbReference type="Proteomes" id="UP001458415">
    <property type="component" value="Unassembled WGS sequence"/>
</dbReference>
<keyword evidence="2" id="KW-1185">Reference proteome</keyword>
<comment type="caution">
    <text evidence="1">The sequence shown here is derived from an EMBL/GenBank/DDBJ whole genome shotgun (WGS) entry which is preliminary data.</text>
</comment>
<organism evidence="1 2">
    <name type="scientific">Streptomyces carpinensis</name>
    <dbReference type="NCBI Taxonomy" id="66369"/>
    <lineage>
        <taxon>Bacteria</taxon>
        <taxon>Bacillati</taxon>
        <taxon>Actinomycetota</taxon>
        <taxon>Actinomycetes</taxon>
        <taxon>Kitasatosporales</taxon>
        <taxon>Streptomycetaceae</taxon>
        <taxon>Streptomyces</taxon>
    </lineage>
</organism>
<reference evidence="1 2" key="1">
    <citation type="submission" date="2024-06" db="EMBL/GenBank/DDBJ databases">
        <title>The Natural Products Discovery Center: Release of the First 8490 Sequenced Strains for Exploring Actinobacteria Biosynthetic Diversity.</title>
        <authorList>
            <person name="Kalkreuter E."/>
            <person name="Kautsar S.A."/>
            <person name="Yang D."/>
            <person name="Bader C.D."/>
            <person name="Teijaro C.N."/>
            <person name="Fluegel L."/>
            <person name="Davis C.M."/>
            <person name="Simpson J.R."/>
            <person name="Lauterbach L."/>
            <person name="Steele A.D."/>
            <person name="Gui C."/>
            <person name="Meng S."/>
            <person name="Li G."/>
            <person name="Viehrig K."/>
            <person name="Ye F."/>
            <person name="Su P."/>
            <person name="Kiefer A.F."/>
            <person name="Nichols A."/>
            <person name="Cepeda A.J."/>
            <person name="Yan W."/>
            <person name="Fan B."/>
            <person name="Jiang Y."/>
            <person name="Adhikari A."/>
            <person name="Zheng C.-J."/>
            <person name="Schuster L."/>
            <person name="Cowan T.M."/>
            <person name="Smanski M.J."/>
            <person name="Chevrette M.G."/>
            <person name="De Carvalho L.P.S."/>
            <person name="Shen B."/>
        </authorList>
    </citation>
    <scope>NUCLEOTIDE SEQUENCE [LARGE SCALE GENOMIC DNA]</scope>
    <source>
        <strain evidence="1 2">NPDC000634</strain>
    </source>
</reference>
<dbReference type="EMBL" id="JBEPCU010001053">
    <property type="protein sequence ID" value="MER6982496.1"/>
    <property type="molecule type" value="Genomic_DNA"/>
</dbReference>